<proteinExistence type="predicted"/>
<evidence type="ECO:0000313" key="2">
    <source>
        <dbReference type="Proteomes" id="UP000199663"/>
    </source>
</evidence>
<dbReference type="EMBL" id="FNQC01000001">
    <property type="protein sequence ID" value="SDY40148.1"/>
    <property type="molecule type" value="Genomic_DNA"/>
</dbReference>
<protein>
    <recommendedName>
        <fullName evidence="3">DUF4783 domain-containing protein</fullName>
    </recommendedName>
</protein>
<organism evidence="1 2">
    <name type="scientific">Rhodonellum ikkaensis</name>
    <dbReference type="NCBI Taxonomy" id="336829"/>
    <lineage>
        <taxon>Bacteria</taxon>
        <taxon>Pseudomonadati</taxon>
        <taxon>Bacteroidota</taxon>
        <taxon>Cytophagia</taxon>
        <taxon>Cytophagales</taxon>
        <taxon>Cytophagaceae</taxon>
        <taxon>Rhodonellum</taxon>
    </lineage>
</organism>
<keyword evidence="2" id="KW-1185">Reference proteome</keyword>
<name>A0A1H3JL78_9BACT</name>
<dbReference type="Proteomes" id="UP000199663">
    <property type="component" value="Unassembled WGS sequence"/>
</dbReference>
<reference evidence="1 2" key="1">
    <citation type="submission" date="2016-10" db="EMBL/GenBank/DDBJ databases">
        <authorList>
            <person name="Varghese N."/>
            <person name="Submissions S."/>
        </authorList>
    </citation>
    <scope>NUCLEOTIDE SEQUENCE [LARGE SCALE GENOMIC DNA]</scope>
    <source>
        <strain evidence="1 2">DSM 17997</strain>
    </source>
</reference>
<dbReference type="InterPro" id="IPR031977">
    <property type="entry name" value="DUF4783"/>
</dbReference>
<dbReference type="Pfam" id="PF16022">
    <property type="entry name" value="DUF4783"/>
    <property type="match status" value="1"/>
</dbReference>
<gene>
    <name evidence="1" type="ORF">SAMN05444412_10139</name>
</gene>
<comment type="caution">
    <text evidence="1">The sequence shown here is derived from an EMBL/GenBank/DDBJ whole genome shotgun (WGS) entry which is preliminary data.</text>
</comment>
<accession>A0A1H3JL78</accession>
<dbReference type="Gene3D" id="3.10.450.50">
    <property type="match status" value="1"/>
</dbReference>
<sequence>MNKLLPAFFYLVMVVFSIFPEKEAPVILQIENISNFFSAGSSKDLARFFDNGVELNINGDQGEFSKIQAELVLRDFFKKHPPKDFQIIHKGGVENQIQYFIGNYTSPNSQFRILIKIKSSLDVLRIFSLEILSSDSAF</sequence>
<dbReference type="RefSeq" id="WP_019595820.1">
    <property type="nucleotide sequence ID" value="NZ_FNQC01000001.1"/>
</dbReference>
<evidence type="ECO:0000313" key="1">
    <source>
        <dbReference type="EMBL" id="SDY40148.1"/>
    </source>
</evidence>
<evidence type="ECO:0008006" key="3">
    <source>
        <dbReference type="Google" id="ProtNLM"/>
    </source>
</evidence>